<evidence type="ECO:0000313" key="2">
    <source>
        <dbReference type="WBParaSite" id="PS1159_v2.g64.t1"/>
    </source>
</evidence>
<evidence type="ECO:0000313" key="1">
    <source>
        <dbReference type="Proteomes" id="UP000887580"/>
    </source>
</evidence>
<dbReference type="WBParaSite" id="PS1159_v2.g64.t1">
    <property type="protein sequence ID" value="PS1159_v2.g64.t1"/>
    <property type="gene ID" value="PS1159_v2.g64"/>
</dbReference>
<organism evidence="1 2">
    <name type="scientific">Panagrolaimus sp. PS1159</name>
    <dbReference type="NCBI Taxonomy" id="55785"/>
    <lineage>
        <taxon>Eukaryota</taxon>
        <taxon>Metazoa</taxon>
        <taxon>Ecdysozoa</taxon>
        <taxon>Nematoda</taxon>
        <taxon>Chromadorea</taxon>
        <taxon>Rhabditida</taxon>
        <taxon>Tylenchina</taxon>
        <taxon>Panagrolaimomorpha</taxon>
        <taxon>Panagrolaimoidea</taxon>
        <taxon>Panagrolaimidae</taxon>
        <taxon>Panagrolaimus</taxon>
    </lineage>
</organism>
<dbReference type="Proteomes" id="UP000887580">
    <property type="component" value="Unplaced"/>
</dbReference>
<reference evidence="2" key="1">
    <citation type="submission" date="2022-11" db="UniProtKB">
        <authorList>
            <consortium name="WormBaseParasite"/>
        </authorList>
    </citation>
    <scope>IDENTIFICATION</scope>
</reference>
<proteinExistence type="predicted"/>
<name>A0AC35GKS2_9BILA</name>
<sequence>MMHEDGDDFRLWRLRITALYMVADRGYDIRPEEVNQTLAQFKLIYGEKPLREDLSVLLTHSDDITDQLLIIFADEQRITNESVNRFYRRMEEQRVSKALVIVKEGITTQAKDTIDEHSNRYSIELVPENDLIGCVTENDTPDVVDEKSELLNRYKYGDFHTIDWLRDLARDRKRHKYISSQKNDFPFGFFRSFFDAISGWICVLLVGVAAGSTAGIIDIGARWMSDLKDGICADRFWLDREHCCWSANDSIYKEADCSSWTTWPEMLGYYNQSFFYYVFDFLFYVLWAVCMAGFSVSLVKVFAPYACGSGIPEIKCVLSGFCIRGYLGKWTFVIKAVGLILSSASGLSLGKEGPMVHLACCIGNIFSYVFPKYGNNEAKKREILSASAAAGVSVAFGAPIGGVLFSLEEASYYFPLKTMWRSFFCALIAGIVLRFVNPFGSDQTSLFHVDYSMKWTFMELIPFALLGVFGGVLGSLFIWSNISWCKFRKNNKLLGQNPVYEVLIVTALTASVAYWNPYTRKSASSLIKQLFERCGPEKLMDLCDYQNKTFTSDKIGDIYYIGGESGLGTTALWQLIFALICKLIFTIFTFGIKVPSGLFVPSLAMGALAGRLLGMQVETFVIALQKASTNPYWTCQVGKDCVMPGLYAMVGAAAVLGGVTRMTISLVVIMFELTGSLEFIVPTMVAVMFAKWVGDAVYRMGIYDAHINLNSYPFLDNKCEYPYSTVAMQVMRPGVADKSQLKVIHQDQMVVGEIEDLMRETSCNGFPVVNTSDMFVVGYVTRRDLQMALANARKSYQYVTTNSKVYFSNNVPDFDPTGSSPAPLRLKKIVDLAPMTLSDQTPMEIVIDMFRKLGLRQILITQHGKLQGVITKKDILRFMKEGEF</sequence>
<protein>
    <submittedName>
        <fullName evidence="2">Chloride channel protein</fullName>
    </submittedName>
</protein>
<accession>A0AC35GKS2</accession>